<dbReference type="EMBL" id="JANPWB010000002">
    <property type="protein sequence ID" value="KAJ1210974.1"/>
    <property type="molecule type" value="Genomic_DNA"/>
</dbReference>
<accession>A0AAV7WD65</accession>
<sequence length="109" mass="12100">MFKNNRHGMPLPSAPAPPRKAQKAAHPTSPLLNAKDSRLRKHTPCAARGPPPSTRARFANNRPEWKSTPGSRRDLPGRGRLCKQGTVVTRRTTYTNRIRDNCILLSPAV</sequence>
<comment type="caution">
    <text evidence="2">The sequence shown here is derived from an EMBL/GenBank/DDBJ whole genome shotgun (WGS) entry which is preliminary data.</text>
</comment>
<feature type="region of interest" description="Disordered" evidence="1">
    <location>
        <begin position="1"/>
        <end position="79"/>
    </location>
</feature>
<protein>
    <submittedName>
        <fullName evidence="2">Uncharacterized protein</fullName>
    </submittedName>
</protein>
<dbReference type="Proteomes" id="UP001066276">
    <property type="component" value="Chromosome 1_2"/>
</dbReference>
<dbReference type="AlphaFoldDB" id="A0AAV7WD65"/>
<reference evidence="2" key="1">
    <citation type="journal article" date="2022" name="bioRxiv">
        <title>Sequencing and chromosome-scale assembly of the giantPleurodeles waltlgenome.</title>
        <authorList>
            <person name="Brown T."/>
            <person name="Elewa A."/>
            <person name="Iarovenko S."/>
            <person name="Subramanian E."/>
            <person name="Araus A.J."/>
            <person name="Petzold A."/>
            <person name="Susuki M."/>
            <person name="Suzuki K.-i.T."/>
            <person name="Hayashi T."/>
            <person name="Toyoda A."/>
            <person name="Oliveira C."/>
            <person name="Osipova E."/>
            <person name="Leigh N.D."/>
            <person name="Simon A."/>
            <person name="Yun M.H."/>
        </authorList>
    </citation>
    <scope>NUCLEOTIDE SEQUENCE</scope>
    <source>
        <strain evidence="2">20211129_DDA</strain>
        <tissue evidence="2">Liver</tissue>
    </source>
</reference>
<keyword evidence="3" id="KW-1185">Reference proteome</keyword>
<proteinExistence type="predicted"/>
<gene>
    <name evidence="2" type="ORF">NDU88_006336</name>
</gene>
<name>A0AAV7WD65_PLEWA</name>
<organism evidence="2 3">
    <name type="scientific">Pleurodeles waltl</name>
    <name type="common">Iberian ribbed newt</name>
    <dbReference type="NCBI Taxonomy" id="8319"/>
    <lineage>
        <taxon>Eukaryota</taxon>
        <taxon>Metazoa</taxon>
        <taxon>Chordata</taxon>
        <taxon>Craniata</taxon>
        <taxon>Vertebrata</taxon>
        <taxon>Euteleostomi</taxon>
        <taxon>Amphibia</taxon>
        <taxon>Batrachia</taxon>
        <taxon>Caudata</taxon>
        <taxon>Salamandroidea</taxon>
        <taxon>Salamandridae</taxon>
        <taxon>Pleurodelinae</taxon>
        <taxon>Pleurodeles</taxon>
    </lineage>
</organism>
<evidence type="ECO:0000313" key="2">
    <source>
        <dbReference type="EMBL" id="KAJ1210974.1"/>
    </source>
</evidence>
<evidence type="ECO:0000256" key="1">
    <source>
        <dbReference type="SAM" id="MobiDB-lite"/>
    </source>
</evidence>
<evidence type="ECO:0000313" key="3">
    <source>
        <dbReference type="Proteomes" id="UP001066276"/>
    </source>
</evidence>